<proteinExistence type="predicted"/>
<dbReference type="RefSeq" id="WP_069419362.1">
    <property type="nucleotide sequence ID" value="NZ_CBCRZH010000040.1"/>
</dbReference>
<comment type="caution">
    <text evidence="2">The sequence shown here is derived from an EMBL/GenBank/DDBJ whole genome shotgun (WGS) entry which is preliminary data.</text>
</comment>
<dbReference type="STRING" id="28445.BHQ20_12045"/>
<feature type="region of interest" description="Disordered" evidence="1">
    <location>
        <begin position="153"/>
        <end position="242"/>
    </location>
</feature>
<dbReference type="OrthoDB" id="3541690at2"/>
<sequence length="277" mass="30211">MADEELDTLYVVPPEAFTAERTRLAKAAKDRGDADAAKRISAARKPTTVAWVANLLALRHPDAVQRLADIGDRLRQAHAEMDGAKVRELSAKQRALIEDLSKDAFKLASESGNVKPPSGTLRDELTGTLQAAIADAELRGRLGRLTKAEQWSGFGGFGEAAPAPSRKESRKEKPKSSKSARDDSREDKARQKAQELEKLQAAVAEAEQVKAETDAKVSELQSERDAARQRRDDAAATLREAERALDSAEARYEKAMKANDAAQESFSAAKAQLNRLH</sequence>
<accession>A0A1E3SF07</accession>
<keyword evidence="3" id="KW-1185">Reference proteome</keyword>
<organism evidence="2 3">
    <name type="scientific">Mycobacterium intermedium</name>
    <dbReference type="NCBI Taxonomy" id="28445"/>
    <lineage>
        <taxon>Bacteria</taxon>
        <taxon>Bacillati</taxon>
        <taxon>Actinomycetota</taxon>
        <taxon>Actinomycetes</taxon>
        <taxon>Mycobacteriales</taxon>
        <taxon>Mycobacteriaceae</taxon>
        <taxon>Mycobacterium</taxon>
        <taxon>Mycobacterium simiae complex</taxon>
    </lineage>
</organism>
<feature type="compositionally biased region" description="Basic and acidic residues" evidence="1">
    <location>
        <begin position="165"/>
        <end position="198"/>
    </location>
</feature>
<name>A0A1E3SF07_MYCIE</name>
<protein>
    <submittedName>
        <fullName evidence="2">Uncharacterized protein</fullName>
    </submittedName>
</protein>
<evidence type="ECO:0000313" key="3">
    <source>
        <dbReference type="Proteomes" id="UP000192739"/>
    </source>
</evidence>
<dbReference type="AlphaFoldDB" id="A0A1E3SF07"/>
<evidence type="ECO:0000256" key="1">
    <source>
        <dbReference type="SAM" id="MobiDB-lite"/>
    </source>
</evidence>
<reference evidence="2 3" key="1">
    <citation type="submission" date="2017-02" db="EMBL/GenBank/DDBJ databases">
        <title>The new phylogeny of genus Mycobacterium.</title>
        <authorList>
            <person name="Tortoli E."/>
            <person name="Trovato A."/>
            <person name="Cirillo D.M."/>
        </authorList>
    </citation>
    <scope>NUCLEOTIDE SEQUENCE [LARGE SCALE GENOMIC DNA]</scope>
    <source>
        <strain evidence="2 3">DSM 44049</strain>
    </source>
</reference>
<evidence type="ECO:0000313" key="2">
    <source>
        <dbReference type="EMBL" id="ORB03658.1"/>
    </source>
</evidence>
<dbReference type="Proteomes" id="UP000192739">
    <property type="component" value="Unassembled WGS sequence"/>
</dbReference>
<dbReference type="EMBL" id="MVHT01000038">
    <property type="protein sequence ID" value="ORB03658.1"/>
    <property type="molecule type" value="Genomic_DNA"/>
</dbReference>
<gene>
    <name evidence="2" type="ORF">BST27_15050</name>
</gene>
<feature type="compositionally biased region" description="Basic and acidic residues" evidence="1">
    <location>
        <begin position="207"/>
        <end position="242"/>
    </location>
</feature>